<gene>
    <name evidence="3" type="ORF">X907_1530</name>
</gene>
<dbReference type="RefSeq" id="WP_127566784.1">
    <property type="nucleotide sequence ID" value="NZ_BMFB01000003.1"/>
</dbReference>
<keyword evidence="4" id="KW-1185">Reference proteome</keyword>
<feature type="chain" id="PRO_5019510517" evidence="2">
    <location>
        <begin position="23"/>
        <end position="189"/>
    </location>
</feature>
<protein>
    <submittedName>
        <fullName evidence="3">Secreted protein</fullName>
    </submittedName>
</protein>
<feature type="region of interest" description="Disordered" evidence="1">
    <location>
        <begin position="98"/>
        <end position="126"/>
    </location>
</feature>
<sequence length="189" mass="21197">MRRFALLAGAGMTLGLAAPAVAEDNFWDRLNALCGQAFEGGLVRAPEGDTSFEGQALFMHVRACEENRIRIPFVVGDDLSRTWVLTRHDDGRIELRHDHRHDDGSDDEVTMYGGFSPSEGGPHGRIFPADDQTNTVIPGSWPNVWMMEVHPGERFVYFVQRLGTERAFRVEFDLSEPVDAPPAPWGWED</sequence>
<dbReference type="AlphaFoldDB" id="A0A3T0E9F2"/>
<dbReference type="Proteomes" id="UP000286954">
    <property type="component" value="Chromosome"/>
</dbReference>
<accession>A0A3T0E9F2</accession>
<feature type="signal peptide" evidence="2">
    <location>
        <begin position="1"/>
        <end position="22"/>
    </location>
</feature>
<organism evidence="3 4">
    <name type="scientific">Glycocaulis alkaliphilus</name>
    <dbReference type="NCBI Taxonomy" id="1434191"/>
    <lineage>
        <taxon>Bacteria</taxon>
        <taxon>Pseudomonadati</taxon>
        <taxon>Pseudomonadota</taxon>
        <taxon>Alphaproteobacteria</taxon>
        <taxon>Maricaulales</taxon>
        <taxon>Maricaulaceae</taxon>
        <taxon>Glycocaulis</taxon>
    </lineage>
</organism>
<evidence type="ECO:0000313" key="3">
    <source>
        <dbReference type="EMBL" id="AZU04063.1"/>
    </source>
</evidence>
<name>A0A3T0E9F2_9PROT</name>
<evidence type="ECO:0000256" key="1">
    <source>
        <dbReference type="SAM" id="MobiDB-lite"/>
    </source>
</evidence>
<reference evidence="3 4" key="1">
    <citation type="submission" date="2016-12" db="EMBL/GenBank/DDBJ databases">
        <title>The genome of dimorphic prosthecate Glycocaulis alkaliphilus 6b-8t, isolated from crude oil dictates its adaptability in petroleum environments.</title>
        <authorList>
            <person name="Wu X.-L."/>
            <person name="Geng S."/>
        </authorList>
    </citation>
    <scope>NUCLEOTIDE SEQUENCE [LARGE SCALE GENOMIC DNA]</scope>
    <source>
        <strain evidence="3 4">6B-8</strain>
    </source>
</reference>
<evidence type="ECO:0000313" key="4">
    <source>
        <dbReference type="Proteomes" id="UP000286954"/>
    </source>
</evidence>
<dbReference type="OrthoDB" id="1524207at2"/>
<evidence type="ECO:0000256" key="2">
    <source>
        <dbReference type="SAM" id="SignalP"/>
    </source>
</evidence>
<dbReference type="KEGG" id="gak:X907_1530"/>
<keyword evidence="2" id="KW-0732">Signal</keyword>
<dbReference type="EMBL" id="CP018911">
    <property type="protein sequence ID" value="AZU04063.1"/>
    <property type="molecule type" value="Genomic_DNA"/>
</dbReference>
<proteinExistence type="predicted"/>